<feature type="compositionally biased region" description="Low complexity" evidence="1">
    <location>
        <begin position="327"/>
        <end position="344"/>
    </location>
</feature>
<protein>
    <submittedName>
        <fullName evidence="2">Uncharacterized protein</fullName>
    </submittedName>
</protein>
<name>A0A0L0D9T6_THETB</name>
<accession>A0A0L0D9T6</accession>
<evidence type="ECO:0000313" key="2">
    <source>
        <dbReference type="EMBL" id="KNC48851.1"/>
    </source>
</evidence>
<proteinExistence type="predicted"/>
<organism evidence="2 3">
    <name type="scientific">Thecamonas trahens ATCC 50062</name>
    <dbReference type="NCBI Taxonomy" id="461836"/>
    <lineage>
        <taxon>Eukaryota</taxon>
        <taxon>Apusozoa</taxon>
        <taxon>Apusomonadida</taxon>
        <taxon>Apusomonadidae</taxon>
        <taxon>Thecamonas</taxon>
    </lineage>
</organism>
<evidence type="ECO:0000313" key="3">
    <source>
        <dbReference type="Proteomes" id="UP000054408"/>
    </source>
</evidence>
<gene>
    <name evidence="2" type="ORF">AMSG_04596</name>
</gene>
<sequence length="468" mass="49956">MNALAQYEVELADVGLPLPGAPLGSAYAQWRHAVSQAGGGAATGAGEAEGRAGGGLSPQLLAMLASDPEVPPRASAVLTSFVVSRPKATKALTAAIEAYPNDGLLWFLRGVVRYNRARQHRVPSAKDKGLRLAVYDLSMAVALQADDDLSPAPYFRANALICLGDADAVSKARKDLIAYIRAASMDAIYLSRAYRLLAYTAVLTNRPLLARRYYALGKKLAPALAAMWDPMLGTPLPPYSVRVGEVAFWISHVAGKHEDEHTRDLGSELHPAHAFLKAPEPVIEDTPIDEPPPVPDFPDFLKTEEERVHGSRLASSDETSEAHAAEEACAAPSPRPAAPAAEASTGSLPPPPPPLAGAHPPPVESIDDLDDLDRLMGHGGGETSTDDIDFDASQLQHIANEKELAHDESSDDCAHEAQELIEATPMASRRQTSVTQLDISHLALDEPKAPTPTRIDALFMDSTDSDER</sequence>
<feature type="compositionally biased region" description="Pro residues" evidence="1">
    <location>
        <begin position="348"/>
        <end position="363"/>
    </location>
</feature>
<dbReference type="AlphaFoldDB" id="A0A0L0D9T6"/>
<feature type="region of interest" description="Disordered" evidence="1">
    <location>
        <begin position="441"/>
        <end position="468"/>
    </location>
</feature>
<feature type="region of interest" description="Disordered" evidence="1">
    <location>
        <begin position="305"/>
        <end position="388"/>
    </location>
</feature>
<keyword evidence="3" id="KW-1185">Reference proteome</keyword>
<evidence type="ECO:0000256" key="1">
    <source>
        <dbReference type="SAM" id="MobiDB-lite"/>
    </source>
</evidence>
<dbReference type="RefSeq" id="XP_013758271.1">
    <property type="nucleotide sequence ID" value="XM_013902817.1"/>
</dbReference>
<dbReference type="Proteomes" id="UP000054408">
    <property type="component" value="Unassembled WGS sequence"/>
</dbReference>
<dbReference type="GeneID" id="25564133"/>
<reference evidence="2 3" key="1">
    <citation type="submission" date="2010-05" db="EMBL/GenBank/DDBJ databases">
        <title>The Genome Sequence of Thecamonas trahens ATCC 50062.</title>
        <authorList>
            <consortium name="The Broad Institute Genome Sequencing Platform"/>
            <person name="Russ C."/>
            <person name="Cuomo C."/>
            <person name="Shea T."/>
            <person name="Young S.K."/>
            <person name="Zeng Q."/>
            <person name="Koehrsen M."/>
            <person name="Haas B."/>
            <person name="Borodovsky M."/>
            <person name="Guigo R."/>
            <person name="Alvarado L."/>
            <person name="Berlin A."/>
            <person name="Bochicchio J."/>
            <person name="Borenstein D."/>
            <person name="Chapman S."/>
            <person name="Chen Z."/>
            <person name="Freedman E."/>
            <person name="Gellesch M."/>
            <person name="Goldberg J."/>
            <person name="Griggs A."/>
            <person name="Gujja S."/>
            <person name="Heilman E."/>
            <person name="Heiman D."/>
            <person name="Hepburn T."/>
            <person name="Howarth C."/>
            <person name="Jen D."/>
            <person name="Larson L."/>
            <person name="Mehta T."/>
            <person name="Park D."/>
            <person name="Pearson M."/>
            <person name="Roberts A."/>
            <person name="Saif S."/>
            <person name="Shenoy N."/>
            <person name="Sisk P."/>
            <person name="Stolte C."/>
            <person name="Sykes S."/>
            <person name="Thomson T."/>
            <person name="Walk T."/>
            <person name="White J."/>
            <person name="Yandava C."/>
            <person name="Burger G."/>
            <person name="Gray M.W."/>
            <person name="Holland P.W.H."/>
            <person name="King N."/>
            <person name="Lang F.B.F."/>
            <person name="Roger A.J."/>
            <person name="Ruiz-Trillo I."/>
            <person name="Lander E."/>
            <person name="Nusbaum C."/>
        </authorList>
    </citation>
    <scope>NUCLEOTIDE SEQUENCE [LARGE SCALE GENOMIC DNA]</scope>
    <source>
        <strain evidence="2 3">ATCC 50062</strain>
    </source>
</reference>
<dbReference type="EMBL" id="GL349452">
    <property type="protein sequence ID" value="KNC48851.1"/>
    <property type="molecule type" value="Genomic_DNA"/>
</dbReference>